<comment type="caution">
    <text evidence="2">The sequence shown here is derived from an EMBL/GenBank/DDBJ whole genome shotgun (WGS) entry which is preliminary data.</text>
</comment>
<feature type="region of interest" description="Disordered" evidence="1">
    <location>
        <begin position="1"/>
        <end position="43"/>
    </location>
</feature>
<gene>
    <name evidence="2" type="ORF">Dsin_005625</name>
</gene>
<dbReference type="EMBL" id="JANJYJ010000002">
    <property type="protein sequence ID" value="KAK3225763.1"/>
    <property type="molecule type" value="Genomic_DNA"/>
</dbReference>
<evidence type="ECO:0000313" key="3">
    <source>
        <dbReference type="Proteomes" id="UP001281410"/>
    </source>
</evidence>
<evidence type="ECO:0000313" key="2">
    <source>
        <dbReference type="EMBL" id="KAK3225763.1"/>
    </source>
</evidence>
<reference evidence="2" key="1">
    <citation type="journal article" date="2023" name="Plant J.">
        <title>Genome sequences and population genomics provide insights into the demographic history, inbreeding, and mutation load of two 'living fossil' tree species of Dipteronia.</title>
        <authorList>
            <person name="Feng Y."/>
            <person name="Comes H.P."/>
            <person name="Chen J."/>
            <person name="Zhu S."/>
            <person name="Lu R."/>
            <person name="Zhang X."/>
            <person name="Li P."/>
            <person name="Qiu J."/>
            <person name="Olsen K.M."/>
            <person name="Qiu Y."/>
        </authorList>
    </citation>
    <scope>NUCLEOTIDE SEQUENCE</scope>
    <source>
        <strain evidence="2">NBL</strain>
    </source>
</reference>
<name>A0AAE0AWW4_9ROSI</name>
<evidence type="ECO:0000256" key="1">
    <source>
        <dbReference type="SAM" id="MobiDB-lite"/>
    </source>
</evidence>
<accession>A0AAE0AWW4</accession>
<dbReference type="Proteomes" id="UP001281410">
    <property type="component" value="Unassembled WGS sequence"/>
</dbReference>
<proteinExistence type="predicted"/>
<protein>
    <submittedName>
        <fullName evidence="2">Uncharacterized protein</fullName>
    </submittedName>
</protein>
<feature type="compositionally biased region" description="Basic and acidic residues" evidence="1">
    <location>
        <begin position="18"/>
        <end position="33"/>
    </location>
</feature>
<keyword evidence="3" id="KW-1185">Reference proteome</keyword>
<organism evidence="2 3">
    <name type="scientific">Dipteronia sinensis</name>
    <dbReference type="NCBI Taxonomy" id="43782"/>
    <lineage>
        <taxon>Eukaryota</taxon>
        <taxon>Viridiplantae</taxon>
        <taxon>Streptophyta</taxon>
        <taxon>Embryophyta</taxon>
        <taxon>Tracheophyta</taxon>
        <taxon>Spermatophyta</taxon>
        <taxon>Magnoliopsida</taxon>
        <taxon>eudicotyledons</taxon>
        <taxon>Gunneridae</taxon>
        <taxon>Pentapetalae</taxon>
        <taxon>rosids</taxon>
        <taxon>malvids</taxon>
        <taxon>Sapindales</taxon>
        <taxon>Sapindaceae</taxon>
        <taxon>Hippocastanoideae</taxon>
        <taxon>Acereae</taxon>
        <taxon>Dipteronia</taxon>
    </lineage>
</organism>
<sequence>MEILKSQPRSSSLSVFEAKPDQENEEQQSKPEISRIPSRHKRSMSANLMTTTRSFDFVLSLSHQTMFCSRQSFKPFSQEKIPLKEKNQNQLMIVKNMSPS</sequence>
<dbReference type="AlphaFoldDB" id="A0AAE0AWW4"/>